<sequence length="547" mass="58119">MKRKAAVWLMLAALLIPLFPAGALAKAPVKNVIIVMPDGMSATHATVARWYNGGKALVSDEMICGAIRTYSAESLISDSAPASTAFATGHKSNSKFIGILPAKTTMPGVAPVADELKYKPGATVLEGAKLQGKAVGLVATSNIQHASPAGYSAHTFNRNDYNDIAEQQVYLDIDVVFGGGKQYLLPVAQGGKRTDGENLVAVLKDRGYRFVEDRGQMASVKSGKVWGMFAMDDMAYEFDRPTFRPEEPSLAEMTGKAIELLSQNKNGFFLFVEASKVDWASHANDPIGVISDVLAFDEAMKVALDFARKDGQTLVLGFTDHGNGGMSIGNKTTDATYDKLPFEALIAPLKKATLTGEGIEKVLDGDLSESNIRFVMSNYYGVDDLTAGEVTAIQKAKKGSMNYAVGPVISRRSVIGWTTNGHTGEDVFLYAYGPNRPTGLIQNTDLALAQAGALGLDLDAVDGKLFVEADKAFAAIGATVRLDKADAANPVLVVEKGMKRVELPISKDIVRAGGTSCEMHGLTVLAAKTGKVYVPRQAVELAVAAGL</sequence>
<proteinExistence type="inferred from homology"/>
<keyword evidence="1" id="KW-0597">Phosphoprotein</keyword>
<dbReference type="SMART" id="SM00098">
    <property type="entry name" value="alkPPc"/>
    <property type="match status" value="1"/>
</dbReference>
<evidence type="ECO:0000256" key="3">
    <source>
        <dbReference type="SAM" id="SignalP"/>
    </source>
</evidence>
<name>A0ABU3P290_9FIRM</name>
<evidence type="ECO:0000256" key="1">
    <source>
        <dbReference type="ARBA" id="ARBA00022553"/>
    </source>
</evidence>
<accession>A0ABU3P290</accession>
<dbReference type="RefSeq" id="WP_413781625.1">
    <property type="nucleotide sequence ID" value="NZ_JAUOZS010000001.1"/>
</dbReference>
<feature type="signal peptide" evidence="3">
    <location>
        <begin position="1"/>
        <end position="25"/>
    </location>
</feature>
<protein>
    <submittedName>
        <fullName evidence="4">Alkaline phosphatase</fullName>
    </submittedName>
</protein>
<dbReference type="PANTHER" id="PTHR11596:SF5">
    <property type="entry name" value="ALKALINE PHOSPHATASE"/>
    <property type="match status" value="1"/>
</dbReference>
<evidence type="ECO:0000256" key="2">
    <source>
        <dbReference type="RuleBase" id="RU003946"/>
    </source>
</evidence>
<comment type="caution">
    <text evidence="4">The sequence shown here is derived from an EMBL/GenBank/DDBJ whole genome shotgun (WGS) entry which is preliminary data.</text>
</comment>
<dbReference type="CDD" id="cd16012">
    <property type="entry name" value="ALP"/>
    <property type="match status" value="1"/>
</dbReference>
<organism evidence="4 5">
    <name type="scientific">Anaeroselena agilis</name>
    <dbReference type="NCBI Taxonomy" id="3063788"/>
    <lineage>
        <taxon>Bacteria</taxon>
        <taxon>Bacillati</taxon>
        <taxon>Bacillota</taxon>
        <taxon>Negativicutes</taxon>
        <taxon>Acetonemataceae</taxon>
        <taxon>Anaeroselena</taxon>
    </lineage>
</organism>
<dbReference type="SUPFAM" id="SSF53649">
    <property type="entry name" value="Alkaline phosphatase-like"/>
    <property type="match status" value="1"/>
</dbReference>
<evidence type="ECO:0000313" key="5">
    <source>
        <dbReference type="Proteomes" id="UP001254848"/>
    </source>
</evidence>
<gene>
    <name evidence="4" type="ORF">Q4T40_18175</name>
</gene>
<dbReference type="Gene3D" id="3.40.720.10">
    <property type="entry name" value="Alkaline Phosphatase, subunit A"/>
    <property type="match status" value="1"/>
</dbReference>
<dbReference type="InterPro" id="IPR017850">
    <property type="entry name" value="Alkaline_phosphatase_core_sf"/>
</dbReference>
<dbReference type="Pfam" id="PF00245">
    <property type="entry name" value="Alk_phosphatase"/>
    <property type="match status" value="1"/>
</dbReference>
<dbReference type="Gene3D" id="1.10.60.40">
    <property type="match status" value="1"/>
</dbReference>
<comment type="similarity">
    <text evidence="2">Belongs to the alkaline phosphatase family.</text>
</comment>
<dbReference type="EMBL" id="JAUOZS010000001">
    <property type="protein sequence ID" value="MDT8903166.1"/>
    <property type="molecule type" value="Genomic_DNA"/>
</dbReference>
<dbReference type="PRINTS" id="PR00113">
    <property type="entry name" value="ALKPHPHTASE"/>
</dbReference>
<feature type="chain" id="PRO_5046432864" evidence="3">
    <location>
        <begin position="26"/>
        <end position="547"/>
    </location>
</feature>
<dbReference type="InterPro" id="IPR001952">
    <property type="entry name" value="Alkaline_phosphatase"/>
</dbReference>
<keyword evidence="5" id="KW-1185">Reference proteome</keyword>
<reference evidence="4 5" key="1">
    <citation type="submission" date="2023-07" db="EMBL/GenBank/DDBJ databases">
        <title>The novel representative of Negativicutes class, Anaeroselena agilis gen. nov. sp. nov.</title>
        <authorList>
            <person name="Prokofeva M.I."/>
            <person name="Elcheninov A.G."/>
            <person name="Klyukina A."/>
            <person name="Kublanov I.V."/>
            <person name="Frolov E.N."/>
            <person name="Podosokorskaya O.A."/>
        </authorList>
    </citation>
    <scope>NUCLEOTIDE SEQUENCE [LARGE SCALE GENOMIC DNA]</scope>
    <source>
        <strain evidence="4 5">4137-cl</strain>
    </source>
</reference>
<dbReference type="PANTHER" id="PTHR11596">
    <property type="entry name" value="ALKALINE PHOSPHATASE"/>
    <property type="match status" value="1"/>
</dbReference>
<keyword evidence="3" id="KW-0732">Signal</keyword>
<evidence type="ECO:0000313" key="4">
    <source>
        <dbReference type="EMBL" id="MDT8903166.1"/>
    </source>
</evidence>
<dbReference type="Proteomes" id="UP001254848">
    <property type="component" value="Unassembled WGS sequence"/>
</dbReference>